<feature type="transmembrane region" description="Helical" evidence="7">
    <location>
        <begin position="12"/>
        <end position="36"/>
    </location>
</feature>
<keyword evidence="2" id="KW-0813">Transport</keyword>
<dbReference type="InterPro" id="IPR020846">
    <property type="entry name" value="MFS_dom"/>
</dbReference>
<organism evidence="9 10">
    <name type="scientific">Tumebacillus algifaecis</name>
    <dbReference type="NCBI Taxonomy" id="1214604"/>
    <lineage>
        <taxon>Bacteria</taxon>
        <taxon>Bacillati</taxon>
        <taxon>Bacillota</taxon>
        <taxon>Bacilli</taxon>
        <taxon>Bacillales</taxon>
        <taxon>Alicyclobacillaceae</taxon>
        <taxon>Tumebacillus</taxon>
    </lineage>
</organism>
<feature type="transmembrane region" description="Helical" evidence="7">
    <location>
        <begin position="364"/>
        <end position="386"/>
    </location>
</feature>
<dbReference type="AlphaFoldDB" id="A0A223D4C6"/>
<dbReference type="KEGG" id="tab:CIG75_15825"/>
<dbReference type="RefSeq" id="WP_094237499.1">
    <property type="nucleotide sequence ID" value="NZ_CP022657.1"/>
</dbReference>
<dbReference type="PROSITE" id="PS50850">
    <property type="entry name" value="MFS"/>
    <property type="match status" value="1"/>
</dbReference>
<evidence type="ECO:0000256" key="4">
    <source>
        <dbReference type="ARBA" id="ARBA00022692"/>
    </source>
</evidence>
<keyword evidence="6 7" id="KW-0472">Membrane</keyword>
<proteinExistence type="predicted"/>
<feature type="transmembrane region" description="Helical" evidence="7">
    <location>
        <begin position="76"/>
        <end position="94"/>
    </location>
</feature>
<dbReference type="InterPro" id="IPR036259">
    <property type="entry name" value="MFS_trans_sf"/>
</dbReference>
<feature type="transmembrane region" description="Helical" evidence="7">
    <location>
        <begin position="48"/>
        <end position="69"/>
    </location>
</feature>
<keyword evidence="4 7" id="KW-0812">Transmembrane</keyword>
<dbReference type="SUPFAM" id="SSF103473">
    <property type="entry name" value="MFS general substrate transporter"/>
    <property type="match status" value="1"/>
</dbReference>
<feature type="transmembrane region" description="Helical" evidence="7">
    <location>
        <begin position="244"/>
        <end position="262"/>
    </location>
</feature>
<evidence type="ECO:0000256" key="3">
    <source>
        <dbReference type="ARBA" id="ARBA00022475"/>
    </source>
</evidence>
<keyword evidence="3" id="KW-1003">Cell membrane</keyword>
<dbReference type="EMBL" id="CP022657">
    <property type="protein sequence ID" value="ASS76266.1"/>
    <property type="molecule type" value="Genomic_DNA"/>
</dbReference>
<dbReference type="PANTHER" id="PTHR23517:SF2">
    <property type="entry name" value="MULTIDRUG RESISTANCE PROTEIN MDTH"/>
    <property type="match status" value="1"/>
</dbReference>
<feature type="transmembrane region" description="Helical" evidence="7">
    <location>
        <begin position="141"/>
        <end position="158"/>
    </location>
</feature>
<dbReference type="OrthoDB" id="8952229at2"/>
<dbReference type="Pfam" id="PF07690">
    <property type="entry name" value="MFS_1"/>
    <property type="match status" value="1"/>
</dbReference>
<comment type="subcellular location">
    <subcellularLocation>
        <location evidence="1">Cell membrane</location>
        <topology evidence="1">Multi-pass membrane protein</topology>
    </subcellularLocation>
</comment>
<evidence type="ECO:0000256" key="2">
    <source>
        <dbReference type="ARBA" id="ARBA00022448"/>
    </source>
</evidence>
<dbReference type="PANTHER" id="PTHR23517">
    <property type="entry name" value="RESISTANCE PROTEIN MDTM, PUTATIVE-RELATED-RELATED"/>
    <property type="match status" value="1"/>
</dbReference>
<feature type="transmembrane region" description="Helical" evidence="7">
    <location>
        <begin position="106"/>
        <end position="129"/>
    </location>
</feature>
<evidence type="ECO:0000313" key="10">
    <source>
        <dbReference type="Proteomes" id="UP000214688"/>
    </source>
</evidence>
<dbReference type="Gene3D" id="1.20.1250.20">
    <property type="entry name" value="MFS general substrate transporter like domains"/>
    <property type="match status" value="1"/>
</dbReference>
<evidence type="ECO:0000313" key="9">
    <source>
        <dbReference type="EMBL" id="ASS76266.1"/>
    </source>
</evidence>
<feature type="transmembrane region" description="Helical" evidence="7">
    <location>
        <begin position="333"/>
        <end position="352"/>
    </location>
</feature>
<dbReference type="GO" id="GO:0022857">
    <property type="term" value="F:transmembrane transporter activity"/>
    <property type="evidence" value="ECO:0007669"/>
    <property type="project" value="InterPro"/>
</dbReference>
<dbReference type="InterPro" id="IPR050171">
    <property type="entry name" value="MFS_Transporters"/>
</dbReference>
<feature type="transmembrane region" description="Helical" evidence="7">
    <location>
        <begin position="269"/>
        <end position="290"/>
    </location>
</feature>
<evidence type="ECO:0000256" key="7">
    <source>
        <dbReference type="SAM" id="Phobius"/>
    </source>
</evidence>
<feature type="transmembrane region" description="Helical" evidence="7">
    <location>
        <begin position="205"/>
        <end position="224"/>
    </location>
</feature>
<accession>A0A223D4C6</accession>
<sequence>MAFLPQLGRSIYVLLGGILFTHLGSYMLLPFFAIILSTEKGLSLGSTGLVLGGGSIAFLVGSLLGGFLSDQFGQRFTMVGGLLIRGIGLLGFIWGGTFATLLLTNLIAGIGGGLYAPGAKAGIATLASAGLKTTAFSYRGIAANIGVTLGPLLGTYLHTRSSTVLFGGAALVYFVLALLHLVLLKRDCVGEDCPKVDRHGIRQIVTDRPFLSFSFVTIFVWALFTQYSLSLPLRAGQIESARNIGLIFTASAMLVILLQGSVTRFFTKYLHPLSAMAMGMVLIGTGLGSVAFSTSFWHLVASAVVITFGQMFVMPTSDTIVADLAKPEQIGSYFGVAAFVFGAGEAIGNIAGGQLMQRAVAIDYLALPWLLYGALGLLLSAVYVLLRRWQALAKPLTLENEARVEHSSRPLRSKQKT</sequence>
<evidence type="ECO:0000256" key="6">
    <source>
        <dbReference type="ARBA" id="ARBA00023136"/>
    </source>
</evidence>
<dbReference type="GO" id="GO:0005886">
    <property type="term" value="C:plasma membrane"/>
    <property type="evidence" value="ECO:0007669"/>
    <property type="project" value="UniProtKB-SubCell"/>
</dbReference>
<name>A0A223D4C6_9BACL</name>
<reference evidence="9 10" key="1">
    <citation type="journal article" date="2015" name="Int. J. Syst. Evol. Microbiol.">
        <title>Tumebacillus algifaecis sp. nov., isolated from decomposing algal scum.</title>
        <authorList>
            <person name="Wu Y.F."/>
            <person name="Zhang B."/>
            <person name="Xing P."/>
            <person name="Wu Q.L."/>
            <person name="Liu S.J."/>
        </authorList>
    </citation>
    <scope>NUCLEOTIDE SEQUENCE [LARGE SCALE GENOMIC DNA]</scope>
    <source>
        <strain evidence="9 10">THMBR28</strain>
    </source>
</reference>
<dbReference type="Proteomes" id="UP000214688">
    <property type="component" value="Chromosome"/>
</dbReference>
<evidence type="ECO:0000256" key="5">
    <source>
        <dbReference type="ARBA" id="ARBA00022989"/>
    </source>
</evidence>
<keyword evidence="5 7" id="KW-1133">Transmembrane helix</keyword>
<feature type="domain" description="Major facilitator superfamily (MFS) profile" evidence="8">
    <location>
        <begin position="10"/>
        <end position="391"/>
    </location>
</feature>
<keyword evidence="10" id="KW-1185">Reference proteome</keyword>
<feature type="transmembrane region" description="Helical" evidence="7">
    <location>
        <begin position="164"/>
        <end position="184"/>
    </location>
</feature>
<protein>
    <recommendedName>
        <fullName evidence="8">Major facilitator superfamily (MFS) profile domain-containing protein</fullName>
    </recommendedName>
</protein>
<dbReference type="InterPro" id="IPR011701">
    <property type="entry name" value="MFS"/>
</dbReference>
<evidence type="ECO:0000259" key="8">
    <source>
        <dbReference type="PROSITE" id="PS50850"/>
    </source>
</evidence>
<evidence type="ECO:0000256" key="1">
    <source>
        <dbReference type="ARBA" id="ARBA00004651"/>
    </source>
</evidence>
<gene>
    <name evidence="9" type="ORF">CIG75_15825</name>
</gene>